<protein>
    <submittedName>
        <fullName evidence="5">Gamma-glutamylcyclotransferase (GGCT)/AIG2-like uncharacterized protein YtfP</fullName>
    </submittedName>
</protein>
<dbReference type="AlphaFoldDB" id="A0A7W8D3V1"/>
<name>A0A7W8D3V1_9FIRM</name>
<dbReference type="Proteomes" id="UP000521313">
    <property type="component" value="Unassembled WGS sequence"/>
</dbReference>
<evidence type="ECO:0000256" key="2">
    <source>
        <dbReference type="PIRSR" id="PIRSR617939-1"/>
    </source>
</evidence>
<dbReference type="CDD" id="cd06661">
    <property type="entry name" value="GGCT_like"/>
    <property type="match status" value="1"/>
</dbReference>
<keyword evidence="5" id="KW-0808">Transferase</keyword>
<evidence type="ECO:0000256" key="3">
    <source>
        <dbReference type="PIRSR" id="PIRSR617939-2"/>
    </source>
</evidence>
<dbReference type="InterPro" id="IPR017939">
    <property type="entry name" value="G-Glutamylcylcotransferase"/>
</dbReference>
<dbReference type="GO" id="GO:0016740">
    <property type="term" value="F:transferase activity"/>
    <property type="evidence" value="ECO:0007669"/>
    <property type="project" value="UniProtKB-KW"/>
</dbReference>
<sequence length="147" mass="16702">MTIDPQSAIIYAAYGSNLDLKAMAKRCPDAKRLSKGILKDYKLVFGAKGFLDVVPSQGDRVQVGVYSVSMTDLAALDEYEEYPELYDRIPLMIHTEDLGDVEALVYVMQPYTDQKYPSETYWKTIKQGFEDYGFDVSDLERARDSVM</sequence>
<comment type="caution">
    <text evidence="5">The sequence shown here is derived from an EMBL/GenBank/DDBJ whole genome shotgun (WGS) entry which is preliminary data.</text>
</comment>
<dbReference type="InterPro" id="IPR036568">
    <property type="entry name" value="GGCT-like_sf"/>
</dbReference>
<feature type="domain" description="Gamma-glutamylcyclotransferase AIG2-like" evidence="4">
    <location>
        <begin position="13"/>
        <end position="122"/>
    </location>
</feature>
<feature type="active site" description="Proton acceptor" evidence="2">
    <location>
        <position position="80"/>
    </location>
</feature>
<keyword evidence="1" id="KW-0456">Lyase</keyword>
<reference evidence="5 6" key="1">
    <citation type="submission" date="2020-08" db="EMBL/GenBank/DDBJ databases">
        <title>Genomic Encyclopedia of Type Strains, Phase IV (KMG-IV): sequencing the most valuable type-strain genomes for metagenomic binning, comparative biology and taxonomic classification.</title>
        <authorList>
            <person name="Goeker M."/>
        </authorList>
    </citation>
    <scope>NUCLEOTIDE SEQUENCE [LARGE SCALE GENOMIC DNA]</scope>
    <source>
        <strain evidence="5 6">DSM 26963</strain>
    </source>
</reference>
<evidence type="ECO:0000259" key="4">
    <source>
        <dbReference type="Pfam" id="PF06094"/>
    </source>
</evidence>
<feature type="binding site" evidence="3">
    <location>
        <begin position="11"/>
        <end position="16"/>
    </location>
    <ligand>
        <name>substrate</name>
    </ligand>
</feature>
<dbReference type="InterPro" id="IPR013024">
    <property type="entry name" value="GGCT-like"/>
</dbReference>
<dbReference type="GO" id="GO:0003839">
    <property type="term" value="F:gamma-glutamylcyclotransferase activity"/>
    <property type="evidence" value="ECO:0007669"/>
    <property type="project" value="InterPro"/>
</dbReference>
<proteinExistence type="predicted"/>
<dbReference type="InterPro" id="IPR009288">
    <property type="entry name" value="AIG2-like_dom"/>
</dbReference>
<gene>
    <name evidence="5" type="ORF">HNQ43_001505</name>
</gene>
<organism evidence="5 6">
    <name type="scientific">Faecalicoccus acidiformans</name>
    <dbReference type="NCBI Taxonomy" id="915173"/>
    <lineage>
        <taxon>Bacteria</taxon>
        <taxon>Bacillati</taxon>
        <taxon>Bacillota</taxon>
        <taxon>Erysipelotrichia</taxon>
        <taxon>Erysipelotrichales</taxon>
        <taxon>Erysipelotrichaceae</taxon>
        <taxon>Faecalicoccus</taxon>
    </lineage>
</organism>
<dbReference type="RefSeq" id="WP_183376396.1">
    <property type="nucleotide sequence ID" value="NZ_JACHHD010000015.1"/>
</dbReference>
<evidence type="ECO:0000313" key="5">
    <source>
        <dbReference type="EMBL" id="MBB5185448.1"/>
    </source>
</evidence>
<dbReference type="SUPFAM" id="SSF110857">
    <property type="entry name" value="Gamma-glutamyl cyclotransferase-like"/>
    <property type="match status" value="1"/>
</dbReference>
<dbReference type="Gene3D" id="3.10.490.10">
    <property type="entry name" value="Gamma-glutamyl cyclotransferase-like"/>
    <property type="match status" value="1"/>
</dbReference>
<dbReference type="PANTHER" id="PTHR12935">
    <property type="entry name" value="GAMMA-GLUTAMYLCYCLOTRANSFERASE"/>
    <property type="match status" value="1"/>
</dbReference>
<dbReference type="EMBL" id="JACHHD010000015">
    <property type="protein sequence ID" value="MBB5185448.1"/>
    <property type="molecule type" value="Genomic_DNA"/>
</dbReference>
<dbReference type="Pfam" id="PF06094">
    <property type="entry name" value="GGACT"/>
    <property type="match status" value="1"/>
</dbReference>
<accession>A0A7W8D3V1</accession>
<evidence type="ECO:0000313" key="6">
    <source>
        <dbReference type="Proteomes" id="UP000521313"/>
    </source>
</evidence>
<dbReference type="PANTHER" id="PTHR12935:SF0">
    <property type="entry name" value="GAMMA-GLUTAMYLCYCLOTRANSFERASE"/>
    <property type="match status" value="1"/>
</dbReference>
<evidence type="ECO:0000256" key="1">
    <source>
        <dbReference type="ARBA" id="ARBA00023239"/>
    </source>
</evidence>